<accession>A0A443XI72</accession>
<proteinExistence type="predicted"/>
<dbReference type="PANTHER" id="PTHR46609">
    <property type="entry name" value="EXONUCLEASE, PHAGE-TYPE/RECB, C-TERMINAL DOMAIN-CONTAINING PROTEIN"/>
    <property type="match status" value="1"/>
</dbReference>
<dbReference type="InterPro" id="IPR011335">
    <property type="entry name" value="Restrct_endonuc-II-like"/>
</dbReference>
<dbReference type="Pfam" id="PF09588">
    <property type="entry name" value="YqaJ"/>
    <property type="match status" value="1"/>
</dbReference>
<dbReference type="RefSeq" id="WP_103828336.1">
    <property type="nucleotide sequence ID" value="NZ_CAWOMG010000178.1"/>
</dbReference>
<dbReference type="EMBL" id="JAOCIZ010000197">
    <property type="protein sequence ID" value="MDH1507966.1"/>
    <property type="molecule type" value="Genomic_DNA"/>
</dbReference>
<sequence length="334" mass="38858">MIYVDLVQGTPEWHEWRAGGIGASSVASVIQWPYAHESARAFWMVKTGRKPGTDLSKNFFVRRGNEQEPLARQAFERWLESQGIFDLVIPTCVQHETYSFIRVSLDGLMSDGSPVELKVPAWETFESVMQERRNSEAYQRYLPQVQDQLLATGAKIGYLAFYRAYDRKLIVFRITRDEELIELLIERQKWWWDLYERDEAPPITELDYFEPSTQQDQEAWTQIAAELQQVWRDMSPIKVRIDEAKAREAELKKALRSMMGNHVKAEYAGVRLHSSPRQGVIDYVKWTEAVQKRNPNITLPNPELYRKQSTETIRVSQIEYNGQGAAEMLAVDFC</sequence>
<evidence type="ECO:0000313" key="1">
    <source>
        <dbReference type="EMBL" id="MDH1507966.1"/>
    </source>
</evidence>
<dbReference type="NCBIfam" id="TIGR03033">
    <property type="entry name" value="phage_rel_nuc"/>
    <property type="match status" value="1"/>
</dbReference>
<gene>
    <name evidence="1" type="ORF">N5I20_23295</name>
</gene>
<dbReference type="SUPFAM" id="SSF52980">
    <property type="entry name" value="Restriction endonuclease-like"/>
    <property type="match status" value="1"/>
</dbReference>
<comment type="caution">
    <text evidence="1">The sequence shown here is derived from an EMBL/GenBank/DDBJ whole genome shotgun (WGS) entry which is preliminary data.</text>
</comment>
<dbReference type="InterPro" id="IPR051703">
    <property type="entry name" value="NF-kappa-B_Signaling_Reg"/>
</dbReference>
<evidence type="ECO:0000313" key="2">
    <source>
        <dbReference type="Proteomes" id="UP001161704"/>
    </source>
</evidence>
<protein>
    <submittedName>
        <fullName evidence="1">YqaJ viral recombinase family protein</fullName>
    </submittedName>
</protein>
<dbReference type="PANTHER" id="PTHR46609:SF6">
    <property type="entry name" value="EXONUCLEASE, PHAGE-TYPE_RECB, C-TERMINAL DOMAIN-CONTAINING PROTEIN-RELATED"/>
    <property type="match status" value="1"/>
</dbReference>
<name>A0A443XI72_AERCA</name>
<dbReference type="InterPro" id="IPR011604">
    <property type="entry name" value="PDDEXK-like_dom_sf"/>
</dbReference>
<dbReference type="Proteomes" id="UP001161704">
    <property type="component" value="Unassembled WGS sequence"/>
</dbReference>
<dbReference type="AlphaFoldDB" id="A0A443XI72"/>
<dbReference type="Gene3D" id="3.90.320.10">
    <property type="match status" value="1"/>
</dbReference>
<dbReference type="InterPro" id="IPR019080">
    <property type="entry name" value="YqaJ_viral_recombinase"/>
</dbReference>
<reference evidence="1" key="1">
    <citation type="submission" date="2022-09" db="EMBL/GenBank/DDBJ databases">
        <title>Intensive care unit water sources are persistently colonized with multi-drug resistant bacteria and are the site of extensive horizontal gene transfer of antibiotic resistance genes.</title>
        <authorList>
            <person name="Diorio-Toth L."/>
        </authorList>
    </citation>
    <scope>NUCLEOTIDE SEQUENCE</scope>
    <source>
        <strain evidence="1">GD03710</strain>
    </source>
</reference>
<dbReference type="InterPro" id="IPR017482">
    <property type="entry name" value="Lambda-type_endonuclease"/>
</dbReference>
<organism evidence="1 2">
    <name type="scientific">Aeromonas caviae</name>
    <name type="common">Aeromonas punctata</name>
    <dbReference type="NCBI Taxonomy" id="648"/>
    <lineage>
        <taxon>Bacteria</taxon>
        <taxon>Pseudomonadati</taxon>
        <taxon>Pseudomonadota</taxon>
        <taxon>Gammaproteobacteria</taxon>
        <taxon>Aeromonadales</taxon>
        <taxon>Aeromonadaceae</taxon>
        <taxon>Aeromonas</taxon>
    </lineage>
</organism>